<accession>A0A8H3G512</accession>
<reference evidence="2" key="1">
    <citation type="submission" date="2021-03" db="EMBL/GenBank/DDBJ databases">
        <authorList>
            <person name="Tagirdzhanova G."/>
        </authorList>
    </citation>
    <scope>NUCLEOTIDE SEQUENCE</scope>
</reference>
<comment type="caution">
    <text evidence="2">The sequence shown here is derived from an EMBL/GenBank/DDBJ whole genome shotgun (WGS) entry which is preliminary data.</text>
</comment>
<dbReference type="PANTHER" id="PTHR14237">
    <property type="entry name" value="MOLYBDOPTERIN COFACTOR SULFURASE MOSC"/>
    <property type="match status" value="1"/>
</dbReference>
<feature type="domain" description="MOSC" evidence="1">
    <location>
        <begin position="176"/>
        <end position="337"/>
    </location>
</feature>
<dbReference type="OrthoDB" id="17255at2759"/>
<gene>
    <name evidence="2" type="ORF">HETSPECPRED_001043</name>
</gene>
<dbReference type="EMBL" id="CAJPDS010000112">
    <property type="protein sequence ID" value="CAF9938351.1"/>
    <property type="molecule type" value="Genomic_DNA"/>
</dbReference>
<sequence>MKVTQLYTYPIKSLRAVPITSTHVSPNGFPYDRRFMIFKVLPDGQEERLRRMTITSFHQMALFLQKIEPSEDNAEMGKTLTVMYRPPEKHKGKDISMPLVPSIVGLEQLEVELHQSPTKAYNMGEPYNSWFSSCFGWEVILVYLGPHLRPVLGNLSPNAVGDRALSTKSWFSSVTQGLPNLLALKAKGEEGLTFADCAPYLIVTEESLKNVSERLPDGMEMDMTKFRPNIVLSGASSAYEEDFWAGLKITSKKHEGEQQPLDMVLTQNCARCVSINVDYTTGKSGTREDGSMLKKMSKDRRVDAGAKYSPIFGRYAFLKPDTHTEQNISVGDEAYVTETNRERTRFGQFPRGFARSHRNQLTMLQNGRVLVVDARPR</sequence>
<dbReference type="GO" id="GO:0030151">
    <property type="term" value="F:molybdenum ion binding"/>
    <property type="evidence" value="ECO:0007669"/>
    <property type="project" value="InterPro"/>
</dbReference>
<dbReference type="Pfam" id="PF03476">
    <property type="entry name" value="MOSC_N"/>
    <property type="match status" value="1"/>
</dbReference>
<dbReference type="Proteomes" id="UP000664521">
    <property type="component" value="Unassembled WGS sequence"/>
</dbReference>
<protein>
    <recommendedName>
        <fullName evidence="1">MOSC domain-containing protein</fullName>
    </recommendedName>
</protein>
<organism evidence="2 3">
    <name type="scientific">Heterodermia speciosa</name>
    <dbReference type="NCBI Taxonomy" id="116794"/>
    <lineage>
        <taxon>Eukaryota</taxon>
        <taxon>Fungi</taxon>
        <taxon>Dikarya</taxon>
        <taxon>Ascomycota</taxon>
        <taxon>Pezizomycotina</taxon>
        <taxon>Lecanoromycetes</taxon>
        <taxon>OSLEUM clade</taxon>
        <taxon>Lecanoromycetidae</taxon>
        <taxon>Caliciales</taxon>
        <taxon>Physciaceae</taxon>
        <taxon>Heterodermia</taxon>
    </lineage>
</organism>
<keyword evidence="3" id="KW-1185">Reference proteome</keyword>
<dbReference type="GO" id="GO:0030170">
    <property type="term" value="F:pyridoxal phosphate binding"/>
    <property type="evidence" value="ECO:0007669"/>
    <property type="project" value="InterPro"/>
</dbReference>
<evidence type="ECO:0000313" key="3">
    <source>
        <dbReference type="Proteomes" id="UP000664521"/>
    </source>
</evidence>
<dbReference type="AlphaFoldDB" id="A0A8H3G512"/>
<dbReference type="InterPro" id="IPR005302">
    <property type="entry name" value="MoCF_Sase_C"/>
</dbReference>
<evidence type="ECO:0000259" key="1">
    <source>
        <dbReference type="PROSITE" id="PS51340"/>
    </source>
</evidence>
<proteinExistence type="predicted"/>
<dbReference type="PROSITE" id="PS51340">
    <property type="entry name" value="MOSC"/>
    <property type="match status" value="1"/>
</dbReference>
<evidence type="ECO:0000313" key="2">
    <source>
        <dbReference type="EMBL" id="CAF9938351.1"/>
    </source>
</evidence>
<dbReference type="SUPFAM" id="SSF141673">
    <property type="entry name" value="MOSC N-terminal domain-like"/>
    <property type="match status" value="1"/>
</dbReference>
<dbReference type="PANTHER" id="PTHR14237:SF34">
    <property type="entry name" value="MOSC DOMAIN PROTEIN (AFU_ORTHOLOGUE AFUA_2G07820)"/>
    <property type="match status" value="1"/>
</dbReference>
<dbReference type="InterPro" id="IPR005303">
    <property type="entry name" value="MOCOS_middle"/>
</dbReference>
<name>A0A8H3G512_9LECA</name>
<dbReference type="GO" id="GO:0003824">
    <property type="term" value="F:catalytic activity"/>
    <property type="evidence" value="ECO:0007669"/>
    <property type="project" value="InterPro"/>
</dbReference>
<dbReference type="Pfam" id="PF03473">
    <property type="entry name" value="MOSC"/>
    <property type="match status" value="1"/>
</dbReference>